<dbReference type="Gramene" id="Psat05G0309500-T2">
    <property type="protein sequence ID" value="KAI5406624.1"/>
    <property type="gene ID" value="KIW84_053095"/>
</dbReference>
<name>A0A9D4WRT3_PEA</name>
<protein>
    <submittedName>
        <fullName evidence="1">Uncharacterized protein</fullName>
    </submittedName>
</protein>
<reference evidence="1 2" key="1">
    <citation type="journal article" date="2022" name="Nat. Genet.">
        <title>Improved pea reference genome and pan-genome highlight genomic features and evolutionary characteristics.</title>
        <authorList>
            <person name="Yang T."/>
            <person name="Liu R."/>
            <person name="Luo Y."/>
            <person name="Hu S."/>
            <person name="Wang D."/>
            <person name="Wang C."/>
            <person name="Pandey M.K."/>
            <person name="Ge S."/>
            <person name="Xu Q."/>
            <person name="Li N."/>
            <person name="Li G."/>
            <person name="Huang Y."/>
            <person name="Saxena R.K."/>
            <person name="Ji Y."/>
            <person name="Li M."/>
            <person name="Yan X."/>
            <person name="He Y."/>
            <person name="Liu Y."/>
            <person name="Wang X."/>
            <person name="Xiang C."/>
            <person name="Varshney R.K."/>
            <person name="Ding H."/>
            <person name="Gao S."/>
            <person name="Zong X."/>
        </authorList>
    </citation>
    <scope>NUCLEOTIDE SEQUENCE [LARGE SCALE GENOMIC DNA]</scope>
    <source>
        <strain evidence="1 2">cv. Zhongwan 6</strain>
    </source>
</reference>
<accession>A0A9D4WRT3</accession>
<evidence type="ECO:0000313" key="2">
    <source>
        <dbReference type="Proteomes" id="UP001058974"/>
    </source>
</evidence>
<comment type="caution">
    <text evidence="1">The sequence shown here is derived from an EMBL/GenBank/DDBJ whole genome shotgun (WGS) entry which is preliminary data.</text>
</comment>
<keyword evidence="2" id="KW-1185">Reference proteome</keyword>
<organism evidence="1 2">
    <name type="scientific">Pisum sativum</name>
    <name type="common">Garden pea</name>
    <name type="synonym">Lathyrus oleraceus</name>
    <dbReference type="NCBI Taxonomy" id="3888"/>
    <lineage>
        <taxon>Eukaryota</taxon>
        <taxon>Viridiplantae</taxon>
        <taxon>Streptophyta</taxon>
        <taxon>Embryophyta</taxon>
        <taxon>Tracheophyta</taxon>
        <taxon>Spermatophyta</taxon>
        <taxon>Magnoliopsida</taxon>
        <taxon>eudicotyledons</taxon>
        <taxon>Gunneridae</taxon>
        <taxon>Pentapetalae</taxon>
        <taxon>rosids</taxon>
        <taxon>fabids</taxon>
        <taxon>Fabales</taxon>
        <taxon>Fabaceae</taxon>
        <taxon>Papilionoideae</taxon>
        <taxon>50 kb inversion clade</taxon>
        <taxon>NPAAA clade</taxon>
        <taxon>Hologalegina</taxon>
        <taxon>IRL clade</taxon>
        <taxon>Fabeae</taxon>
        <taxon>Lathyrus</taxon>
    </lineage>
</organism>
<gene>
    <name evidence="1" type="ORF">KIW84_053095</name>
</gene>
<proteinExistence type="predicted"/>
<dbReference type="EMBL" id="JAMSHJ010000005">
    <property type="protein sequence ID" value="KAI5406624.1"/>
    <property type="molecule type" value="Genomic_DNA"/>
</dbReference>
<dbReference type="Gene3D" id="3.30.70.100">
    <property type="match status" value="1"/>
</dbReference>
<dbReference type="InterPro" id="IPR044296">
    <property type="entry name" value="HIPP46"/>
</dbReference>
<evidence type="ECO:0000313" key="1">
    <source>
        <dbReference type="EMBL" id="KAI5406624.1"/>
    </source>
</evidence>
<dbReference type="AlphaFoldDB" id="A0A9D4WRT3"/>
<dbReference type="Proteomes" id="UP001058974">
    <property type="component" value="Chromosome 5"/>
</dbReference>
<sequence>MFAAKGSDQIDYGEPKIKEVESAAIRGDYKDEIEVTGERIDSVKLTRLLRKKFCYADLVSDSDLGKKEEKKEEAIVAWLNYVPLKLTRLLRKKFCYADLASVSDVEKKEEAIVAWPNYVNCVPHYNYPDVDQERWHKGEKERREKFKDQVNAFN</sequence>
<dbReference type="PANTHER" id="PTHR46371">
    <property type="entry name" value="OS04G0464100 PROTEIN"/>
    <property type="match status" value="1"/>
</dbReference>